<evidence type="ECO:0000313" key="2">
    <source>
        <dbReference type="Proteomes" id="UP000265520"/>
    </source>
</evidence>
<name>A0A392R4E4_9FABA</name>
<reference evidence="1 2" key="1">
    <citation type="journal article" date="2018" name="Front. Plant Sci.">
        <title>Red Clover (Trifolium pratense) and Zigzag Clover (T. medium) - A Picture of Genomic Similarities and Differences.</title>
        <authorList>
            <person name="Dluhosova J."/>
            <person name="Istvanek J."/>
            <person name="Nedelnik J."/>
            <person name="Repkova J."/>
        </authorList>
    </citation>
    <scope>NUCLEOTIDE SEQUENCE [LARGE SCALE GENOMIC DNA]</scope>
    <source>
        <strain evidence="2">cv. 10/8</strain>
        <tissue evidence="1">Leaf</tissue>
    </source>
</reference>
<dbReference type="Proteomes" id="UP000265520">
    <property type="component" value="Unassembled WGS sequence"/>
</dbReference>
<feature type="non-terminal residue" evidence="1">
    <location>
        <position position="36"/>
    </location>
</feature>
<evidence type="ECO:0000313" key="1">
    <source>
        <dbReference type="EMBL" id="MCI30670.1"/>
    </source>
</evidence>
<comment type="caution">
    <text evidence="1">The sequence shown here is derived from an EMBL/GenBank/DDBJ whole genome shotgun (WGS) entry which is preliminary data.</text>
</comment>
<keyword evidence="2" id="KW-1185">Reference proteome</keyword>
<proteinExistence type="predicted"/>
<sequence>MIFHGGLPSYAICVRGLESENLPFVLCLFAWAIWWE</sequence>
<organism evidence="1 2">
    <name type="scientific">Trifolium medium</name>
    <dbReference type="NCBI Taxonomy" id="97028"/>
    <lineage>
        <taxon>Eukaryota</taxon>
        <taxon>Viridiplantae</taxon>
        <taxon>Streptophyta</taxon>
        <taxon>Embryophyta</taxon>
        <taxon>Tracheophyta</taxon>
        <taxon>Spermatophyta</taxon>
        <taxon>Magnoliopsida</taxon>
        <taxon>eudicotyledons</taxon>
        <taxon>Gunneridae</taxon>
        <taxon>Pentapetalae</taxon>
        <taxon>rosids</taxon>
        <taxon>fabids</taxon>
        <taxon>Fabales</taxon>
        <taxon>Fabaceae</taxon>
        <taxon>Papilionoideae</taxon>
        <taxon>50 kb inversion clade</taxon>
        <taxon>NPAAA clade</taxon>
        <taxon>Hologalegina</taxon>
        <taxon>IRL clade</taxon>
        <taxon>Trifolieae</taxon>
        <taxon>Trifolium</taxon>
    </lineage>
</organism>
<dbReference type="EMBL" id="LXQA010181323">
    <property type="protein sequence ID" value="MCI30670.1"/>
    <property type="molecule type" value="Genomic_DNA"/>
</dbReference>
<protein>
    <submittedName>
        <fullName evidence="1">Uncharacterized protein</fullName>
    </submittedName>
</protein>
<dbReference type="AlphaFoldDB" id="A0A392R4E4"/>
<accession>A0A392R4E4</accession>